<sequence>MGQPRGSFKHVLDHWQRLMGAYLHGTVPHHFPGTVIHGSGKATMRMLIEALPVMDVSPPAKEH</sequence>
<accession>A0A7K1KL38</accession>
<gene>
    <name evidence="1" type="ORF">GKC30_03775</name>
</gene>
<name>A0A7K1KL38_9BACT</name>
<evidence type="ECO:0000313" key="1">
    <source>
        <dbReference type="EMBL" id="MUM76750.1"/>
    </source>
</evidence>
<dbReference type="EMBL" id="WODC01000002">
    <property type="protein sequence ID" value="MUM76750.1"/>
    <property type="molecule type" value="Genomic_DNA"/>
</dbReference>
<protein>
    <submittedName>
        <fullName evidence="1">Uncharacterized protein</fullName>
    </submittedName>
</protein>
<proteinExistence type="predicted"/>
<evidence type="ECO:0000313" key="2">
    <source>
        <dbReference type="Proteomes" id="UP000461162"/>
    </source>
</evidence>
<organism evidence="1 2">
    <name type="scientific">Pseudodesulfovibrio alkaliphilus</name>
    <dbReference type="NCBI Taxonomy" id="2661613"/>
    <lineage>
        <taxon>Bacteria</taxon>
        <taxon>Pseudomonadati</taxon>
        <taxon>Thermodesulfobacteriota</taxon>
        <taxon>Desulfovibrionia</taxon>
        <taxon>Desulfovibrionales</taxon>
        <taxon>Desulfovibrionaceae</taxon>
    </lineage>
</organism>
<keyword evidence="2" id="KW-1185">Reference proteome</keyword>
<dbReference type="AlphaFoldDB" id="A0A7K1KL38"/>
<comment type="caution">
    <text evidence="1">The sequence shown here is derived from an EMBL/GenBank/DDBJ whole genome shotgun (WGS) entry which is preliminary data.</text>
</comment>
<reference evidence="1 2" key="1">
    <citation type="submission" date="2019-11" db="EMBL/GenBank/DDBJ databases">
        <title>Pseudodesulfovibrio alkaliphilus, sp. nov., an alkaliphilic sulfate-reducing bacteria from mud volcano of Taman peninsula, Russia.</title>
        <authorList>
            <person name="Frolova A."/>
            <person name="Merkel A.Y."/>
            <person name="Slobodkin A.I."/>
        </authorList>
    </citation>
    <scope>NUCLEOTIDE SEQUENCE [LARGE SCALE GENOMIC DNA]</scope>
    <source>
        <strain evidence="1 2">F-1</strain>
    </source>
</reference>
<dbReference type="RefSeq" id="WP_155932408.1">
    <property type="nucleotide sequence ID" value="NZ_WODC01000002.1"/>
</dbReference>
<dbReference type="Proteomes" id="UP000461162">
    <property type="component" value="Unassembled WGS sequence"/>
</dbReference>